<evidence type="ECO:0000313" key="2">
    <source>
        <dbReference type="EMBL" id="UVI32075.1"/>
    </source>
</evidence>
<organism evidence="2 3">
    <name type="scientific">Paenibacillus spongiae</name>
    <dbReference type="NCBI Taxonomy" id="2909671"/>
    <lineage>
        <taxon>Bacteria</taxon>
        <taxon>Bacillati</taxon>
        <taxon>Bacillota</taxon>
        <taxon>Bacilli</taxon>
        <taxon>Bacillales</taxon>
        <taxon>Paenibacillaceae</taxon>
        <taxon>Paenibacillus</taxon>
    </lineage>
</organism>
<reference evidence="2" key="1">
    <citation type="submission" date="2022-01" db="EMBL/GenBank/DDBJ databases">
        <title>Paenibacillus spongiae sp. nov., isolated from marine sponge.</title>
        <authorList>
            <person name="Li Z."/>
            <person name="Zhang M."/>
        </authorList>
    </citation>
    <scope>NUCLEOTIDE SEQUENCE</scope>
    <source>
        <strain evidence="2">PHS-Z3</strain>
    </source>
</reference>
<dbReference type="SUPFAM" id="SSF103084">
    <property type="entry name" value="Holliday junction resolvase RusA"/>
    <property type="match status" value="1"/>
</dbReference>
<dbReference type="InterPro" id="IPR003497">
    <property type="entry name" value="BRO_N_domain"/>
</dbReference>
<evidence type="ECO:0000313" key="3">
    <source>
        <dbReference type="Proteomes" id="UP001057877"/>
    </source>
</evidence>
<dbReference type="InterPro" id="IPR036614">
    <property type="entry name" value="RusA-like_sf"/>
</dbReference>
<dbReference type="PROSITE" id="PS51750">
    <property type="entry name" value="BRO_N"/>
    <property type="match status" value="1"/>
</dbReference>
<protein>
    <recommendedName>
        <fullName evidence="1">Bro-N domain-containing protein</fullName>
    </recommendedName>
</protein>
<dbReference type="EMBL" id="CP091430">
    <property type="protein sequence ID" value="UVI32075.1"/>
    <property type="molecule type" value="Genomic_DNA"/>
</dbReference>
<dbReference type="RefSeq" id="WP_258388135.1">
    <property type="nucleotide sequence ID" value="NZ_CP091430.1"/>
</dbReference>
<gene>
    <name evidence="2" type="ORF">L1F29_09760</name>
</gene>
<name>A0ABY5SF14_9BACL</name>
<dbReference type="Proteomes" id="UP001057877">
    <property type="component" value="Chromosome"/>
</dbReference>
<keyword evidence="3" id="KW-1185">Reference proteome</keyword>
<accession>A0ABY5SF14</accession>
<sequence>MNKSVQVFKNELFEVAARENGVNVELDAESVAIGLGWSREVNGKQYIRWDRVNKHLADFSYPQVGKGEYIPESYVYLLCMKAENDIAVAFQKFIAFDVLPQIRKNKVYIDPSATDGEIDAAVRFATPQKRRTAIMDATIDGKDSIFNVYEDIKEYIKRWTADEKVTAYKHIERVLLDKQDTYGKDVAFIHKVEELLRQVAKELDKVKNWKNGAEKRVLSKKINELTPPDLEDYYLIDYAPFTSNYIYEYNERIGKWVKTKAFKKWIENFPYEDLPYDPGIDWNKPIKMYLAFVHKKGVDVQNLIKATIDLIFKHYGYDDSKIEDVDFRAIRMGTVNSHKDGKIYFMLRNV</sequence>
<dbReference type="Gene3D" id="3.30.1330.70">
    <property type="entry name" value="Holliday junction resolvase RusA"/>
    <property type="match status" value="1"/>
</dbReference>
<evidence type="ECO:0000259" key="1">
    <source>
        <dbReference type="PROSITE" id="PS51750"/>
    </source>
</evidence>
<proteinExistence type="predicted"/>
<feature type="domain" description="Bro-N" evidence="1">
    <location>
        <begin position="2"/>
        <end position="106"/>
    </location>
</feature>